<name>A0A371E3Z1_MUCPR</name>
<keyword evidence="7" id="KW-1185">Reference proteome</keyword>
<reference evidence="6" key="1">
    <citation type="submission" date="2018-05" db="EMBL/GenBank/DDBJ databases">
        <title>Draft genome of Mucuna pruriens seed.</title>
        <authorList>
            <person name="Nnadi N.E."/>
            <person name="Vos R."/>
            <person name="Hasami M.H."/>
            <person name="Devisetty U.K."/>
            <person name="Aguiy J.C."/>
        </authorList>
    </citation>
    <scope>NUCLEOTIDE SEQUENCE [LARGE SCALE GENOMIC DNA]</scope>
    <source>
        <strain evidence="6">JCA_2017</strain>
    </source>
</reference>
<evidence type="ECO:0000256" key="2">
    <source>
        <dbReference type="ARBA" id="ARBA00060933"/>
    </source>
</evidence>
<dbReference type="InterPro" id="IPR017942">
    <property type="entry name" value="Lipid-bd_serum_glycop_N"/>
</dbReference>
<dbReference type="EMBL" id="QJKJ01016609">
    <property type="protein sequence ID" value="RDX60754.1"/>
    <property type="molecule type" value="Genomic_DNA"/>
</dbReference>
<feature type="domain" description="Lipid-binding serum glycoprotein N-terminal" evidence="4">
    <location>
        <begin position="33"/>
        <end position="258"/>
    </location>
</feature>
<dbReference type="InterPro" id="IPR017943">
    <property type="entry name" value="Bactericidal_perm-incr_a/b_dom"/>
</dbReference>
<dbReference type="PANTHER" id="PTHR46801">
    <property type="entry name" value="OS06G0309200 PROTEIN"/>
    <property type="match status" value="1"/>
</dbReference>
<keyword evidence="3" id="KW-0732">Signal</keyword>
<feature type="domain" description="Lipid-binding serum glycoprotein C-terminal" evidence="5">
    <location>
        <begin position="276"/>
        <end position="484"/>
    </location>
</feature>
<feature type="chain" id="PRO_5016778085" evidence="3">
    <location>
        <begin position="20"/>
        <end position="502"/>
    </location>
</feature>
<dbReference type="GO" id="GO:0005615">
    <property type="term" value="C:extracellular space"/>
    <property type="evidence" value="ECO:0007669"/>
    <property type="project" value="InterPro"/>
</dbReference>
<comment type="caution">
    <text evidence="6">The sequence shown here is derived from an EMBL/GenBank/DDBJ whole genome shotgun (WGS) entry which is preliminary data.</text>
</comment>
<dbReference type="Pfam" id="PF02886">
    <property type="entry name" value="LBP_BPI_CETP_C"/>
    <property type="match status" value="1"/>
</dbReference>
<dbReference type="SUPFAM" id="SSF55394">
    <property type="entry name" value="Bactericidal permeability-increasing protein, BPI"/>
    <property type="match status" value="2"/>
</dbReference>
<dbReference type="AlphaFoldDB" id="A0A371E3Z1"/>
<dbReference type="GO" id="GO:0008289">
    <property type="term" value="F:lipid binding"/>
    <property type="evidence" value="ECO:0007669"/>
    <property type="project" value="InterPro"/>
</dbReference>
<gene>
    <name evidence="6" type="ORF">CR513_61079</name>
</gene>
<comment type="similarity">
    <text evidence="2">Belongs to the BPI/LBP/Plunc superfamily. BPI/LBP (TC 1.C.40) family.</text>
</comment>
<dbReference type="PIRSF" id="PIRSF002417">
    <property type="entry name" value="Lipid_binding_protein"/>
    <property type="match status" value="1"/>
</dbReference>
<dbReference type="InterPro" id="IPR045897">
    <property type="entry name" value="BPI/LBP_pln"/>
</dbReference>
<dbReference type="InterPro" id="IPR030675">
    <property type="entry name" value="BPI/LBP"/>
</dbReference>
<evidence type="ECO:0000259" key="5">
    <source>
        <dbReference type="SMART" id="SM00329"/>
    </source>
</evidence>
<evidence type="ECO:0000256" key="1">
    <source>
        <dbReference type="ARBA" id="ARBA00023180"/>
    </source>
</evidence>
<keyword evidence="1" id="KW-0325">Glycoprotein</keyword>
<proteinExistence type="inferred from homology"/>
<dbReference type="SMART" id="SM00329">
    <property type="entry name" value="BPI2"/>
    <property type="match status" value="1"/>
</dbReference>
<dbReference type="PANTHER" id="PTHR46801:SF2">
    <property type="entry name" value="LIPOPOLYSACCHARIDE-BINDING PROTEIN"/>
    <property type="match status" value="1"/>
</dbReference>
<dbReference type="InterPro" id="IPR001124">
    <property type="entry name" value="Lipid-bd_serum_glycop_C"/>
</dbReference>
<dbReference type="Pfam" id="PF01273">
    <property type="entry name" value="LBP_BPI_CETP"/>
    <property type="match status" value="1"/>
</dbReference>
<dbReference type="Gene3D" id="3.15.20.10">
    <property type="entry name" value="Bactericidal permeability-increasing protein, domain 2"/>
    <property type="match status" value="1"/>
</dbReference>
<evidence type="ECO:0000313" key="6">
    <source>
        <dbReference type="EMBL" id="RDX60754.1"/>
    </source>
</evidence>
<accession>A0A371E3Z1</accession>
<dbReference type="OrthoDB" id="10255543at2759"/>
<dbReference type="Proteomes" id="UP000257109">
    <property type="component" value="Unassembled WGS sequence"/>
</dbReference>
<sequence length="502" mass="54570">MTPSIVFSLLSLLLVSTCGYVLPLEEGFISGVISDKGLEYAKELLVEKGIGSIEMLQLPEIENSAQVPFVGNAKVVLSDITIKDVQVNSSSVKIGESGVVLVVSGATANLSMRWRYSCSTWLIPIGISDSGNASVKVTGMQVGLTVNLRNQEGSLKLTLLDYGCYVRDLSIKLEGGASWLYQLLVDAFEGNIASAVEDGISEKVKEGMVNLDNLLQSLPKQISLDKTSALNVSFVGNPVLSNSSIAMAINGLFTGKNEVSVPQGYEKGLKISSACGGLPKMIKVSIHEDVFNSASLVYYNCNSSCCSCAQADKMQLIVDELPDQAILNTAEWRFIVPQLYKRYPNDDMQLNISVSSPPVIQVTYQDIDATIFVDITIDVLEDGEVIPVACISVEISASCAVEIVGNNIGSRFRLQKFSTYLKWSKIGKLHMYLIQSLTSSVLKTFILPYLNFKLKRGLPLPIINGFGFQNANILYTQPWIAVCSDVSFIGDYYIGQQSGYVS</sequence>
<dbReference type="SMART" id="SM00328">
    <property type="entry name" value="BPI1"/>
    <property type="match status" value="1"/>
</dbReference>
<dbReference type="FunFam" id="3.15.10.10:FF:000001">
    <property type="entry name" value="phospholipid transfer protein-like"/>
    <property type="match status" value="1"/>
</dbReference>
<protein>
    <submittedName>
        <fullName evidence="6">BPI/LBP family protein</fullName>
    </submittedName>
</protein>
<evidence type="ECO:0000256" key="3">
    <source>
        <dbReference type="SAM" id="SignalP"/>
    </source>
</evidence>
<organism evidence="6 7">
    <name type="scientific">Mucuna pruriens</name>
    <name type="common">Velvet bean</name>
    <name type="synonym">Dolichos pruriens</name>
    <dbReference type="NCBI Taxonomy" id="157652"/>
    <lineage>
        <taxon>Eukaryota</taxon>
        <taxon>Viridiplantae</taxon>
        <taxon>Streptophyta</taxon>
        <taxon>Embryophyta</taxon>
        <taxon>Tracheophyta</taxon>
        <taxon>Spermatophyta</taxon>
        <taxon>Magnoliopsida</taxon>
        <taxon>eudicotyledons</taxon>
        <taxon>Gunneridae</taxon>
        <taxon>Pentapetalae</taxon>
        <taxon>rosids</taxon>
        <taxon>fabids</taxon>
        <taxon>Fabales</taxon>
        <taxon>Fabaceae</taxon>
        <taxon>Papilionoideae</taxon>
        <taxon>50 kb inversion clade</taxon>
        <taxon>NPAAA clade</taxon>
        <taxon>indigoferoid/millettioid clade</taxon>
        <taxon>Phaseoleae</taxon>
        <taxon>Mucuna</taxon>
    </lineage>
</organism>
<evidence type="ECO:0000313" key="7">
    <source>
        <dbReference type="Proteomes" id="UP000257109"/>
    </source>
</evidence>
<feature type="signal peptide" evidence="3">
    <location>
        <begin position="1"/>
        <end position="19"/>
    </location>
</feature>
<dbReference type="Gene3D" id="3.15.10.10">
    <property type="entry name" value="Bactericidal permeability-increasing protein, domain 1"/>
    <property type="match status" value="1"/>
</dbReference>
<evidence type="ECO:0000259" key="4">
    <source>
        <dbReference type="SMART" id="SM00328"/>
    </source>
</evidence>